<gene>
    <name evidence="2 3" type="primary">LOC104724628</name>
</gene>
<dbReference type="Proteomes" id="UP000694864">
    <property type="component" value="Chromosome 2"/>
</dbReference>
<evidence type="ECO:0000313" key="1">
    <source>
        <dbReference type="Proteomes" id="UP000694864"/>
    </source>
</evidence>
<evidence type="ECO:0000313" key="2">
    <source>
        <dbReference type="RefSeq" id="XP_010441470.1"/>
    </source>
</evidence>
<dbReference type="RefSeq" id="XP_010441470.1">
    <property type="nucleotide sequence ID" value="XM_010443168.2"/>
</dbReference>
<evidence type="ECO:0000313" key="3">
    <source>
        <dbReference type="RefSeq" id="XP_019090737.1"/>
    </source>
</evidence>
<reference evidence="2 3" key="3">
    <citation type="submission" date="2025-05" db="UniProtKB">
        <authorList>
            <consortium name="RefSeq"/>
        </authorList>
    </citation>
    <scope>IDENTIFICATION</scope>
    <source>
        <tissue evidence="2 3">Leaf</tissue>
    </source>
</reference>
<organism evidence="1 2">
    <name type="scientific">Camelina sativa</name>
    <name type="common">False flax</name>
    <name type="synonym">Myagrum sativum</name>
    <dbReference type="NCBI Taxonomy" id="90675"/>
    <lineage>
        <taxon>Eukaryota</taxon>
        <taxon>Viridiplantae</taxon>
        <taxon>Streptophyta</taxon>
        <taxon>Embryophyta</taxon>
        <taxon>Tracheophyta</taxon>
        <taxon>Spermatophyta</taxon>
        <taxon>Magnoliopsida</taxon>
        <taxon>eudicotyledons</taxon>
        <taxon>Gunneridae</taxon>
        <taxon>Pentapetalae</taxon>
        <taxon>rosids</taxon>
        <taxon>malvids</taxon>
        <taxon>Brassicales</taxon>
        <taxon>Brassicaceae</taxon>
        <taxon>Camelineae</taxon>
        <taxon>Camelina</taxon>
    </lineage>
</organism>
<dbReference type="RefSeq" id="XP_019090737.1">
    <property type="nucleotide sequence ID" value="XM_019235192.1"/>
</dbReference>
<sequence length="121" mass="14231">MLENEFYAGSYKTDPFCMEISRQRTAHMLALLRLNHSKPFCYCRCRGAIWFKYYGVQGNRIGSSNRKHAFGSSQWRTQPFIFVDNFSQCPHAWFSITLSNLHRDTSCMEISRRMQLICSLT</sequence>
<name>A0ABM0UI31_CAMSA</name>
<dbReference type="GeneID" id="104724628"/>
<reference evidence="1" key="2">
    <citation type="journal article" date="2014" name="Nat. Commun.">
        <title>The emerging biofuel crop Camelina sativa retains a highly undifferentiated hexaploid genome structure.</title>
        <authorList>
            <person name="Kagale S."/>
            <person name="Koh C."/>
            <person name="Nixon J."/>
            <person name="Bollina V."/>
            <person name="Clarke W.E."/>
            <person name="Tuteja R."/>
            <person name="Spillane C."/>
            <person name="Robinson S.J."/>
            <person name="Links M.G."/>
            <person name="Clarke C."/>
            <person name="Higgins E.E."/>
            <person name="Huebert T."/>
            <person name="Sharpe A.G."/>
            <person name="Parkin I.A."/>
        </authorList>
    </citation>
    <scope>NUCLEOTIDE SEQUENCE [LARGE SCALE GENOMIC DNA]</scope>
    <source>
        <strain evidence="1">r\DH55</strain>
    </source>
</reference>
<proteinExistence type="predicted"/>
<accession>A0ABM0UI31</accession>
<reference evidence="1" key="1">
    <citation type="journal article" date="1997" name="Nucleic Acids Res.">
        <title>tRNAscan-SE: a program for improved detection of transfer RNA genes in genomic sequence.</title>
        <authorList>
            <person name="Lowe T.M."/>
            <person name="Eddy S.R."/>
        </authorList>
    </citation>
    <scope>NUCLEOTIDE SEQUENCE [LARGE SCALE GENOMIC DNA]</scope>
    <source>
        <strain evidence="1">r\DH55</strain>
    </source>
</reference>
<keyword evidence="1" id="KW-1185">Reference proteome</keyword>
<protein>
    <submittedName>
        <fullName evidence="2 3">Uncharacterized protein LOC104724628</fullName>
    </submittedName>
</protein>